<keyword evidence="2" id="KW-1185">Reference proteome</keyword>
<evidence type="ECO:0000313" key="2">
    <source>
        <dbReference type="Proteomes" id="UP000252182"/>
    </source>
</evidence>
<dbReference type="Proteomes" id="UP000252182">
    <property type="component" value="Chromosome"/>
</dbReference>
<accession>A0A345DBB0</accession>
<gene>
    <name evidence="1" type="ORF">DTO96_101379</name>
</gene>
<organism evidence="1 2">
    <name type="scientific">Ephemeroptericola cinctiostellae</name>
    <dbReference type="NCBI Taxonomy" id="2268024"/>
    <lineage>
        <taxon>Bacteria</taxon>
        <taxon>Pseudomonadati</taxon>
        <taxon>Pseudomonadota</taxon>
        <taxon>Betaproteobacteria</taxon>
        <taxon>Burkholderiales</taxon>
        <taxon>Burkholderiaceae</taxon>
        <taxon>Ephemeroptericola</taxon>
    </lineage>
</organism>
<dbReference type="AlphaFoldDB" id="A0A345DBB0"/>
<dbReference type="KEGG" id="hyf:DTO96_101379"/>
<dbReference type="InterPro" id="IPR053825">
    <property type="entry name" value="DUF7009"/>
</dbReference>
<name>A0A345DBB0_9BURK</name>
<evidence type="ECO:0000313" key="1">
    <source>
        <dbReference type="EMBL" id="AXF85648.1"/>
    </source>
</evidence>
<sequence length="108" mass="12521">MKIRFEKNTMRWRISQRELQLLAQGQALGHETVLPTMQLRFHVLVDQSPPNGRVMNFEQVLEGDWLDHVLLLSPQGLTDLQADPQRALHEFIDGIDETELMLEVDFKG</sequence>
<protein>
    <submittedName>
        <fullName evidence="1">Uncharacterized protein</fullName>
    </submittedName>
</protein>
<reference evidence="2" key="1">
    <citation type="submission" date="2018-07" db="EMBL/GenBank/DDBJ databases">
        <authorList>
            <person name="Kim H."/>
        </authorList>
    </citation>
    <scope>NUCLEOTIDE SEQUENCE [LARGE SCALE GENOMIC DNA]</scope>
    <source>
        <strain evidence="2">F02</strain>
    </source>
</reference>
<dbReference type="Pfam" id="PF22668">
    <property type="entry name" value="DUF7009"/>
    <property type="match status" value="1"/>
</dbReference>
<proteinExistence type="predicted"/>
<dbReference type="OrthoDB" id="9953159at2"/>
<dbReference type="EMBL" id="CP031124">
    <property type="protein sequence ID" value="AXF85648.1"/>
    <property type="molecule type" value="Genomic_DNA"/>
</dbReference>
<dbReference type="RefSeq" id="WP_114562819.1">
    <property type="nucleotide sequence ID" value="NZ_CP031124.1"/>
</dbReference>